<comment type="similarity">
    <text evidence="3">Belongs to the YAE1 family.</text>
</comment>
<keyword evidence="7" id="KW-0539">Nucleus</keyword>
<dbReference type="GO" id="GO:0005634">
    <property type="term" value="C:nucleus"/>
    <property type="evidence" value="ECO:0007669"/>
    <property type="project" value="UniProtKB-SubCell"/>
</dbReference>
<dbReference type="PANTHER" id="PTHR18829:SF0">
    <property type="entry name" value="PROTEIN YAE1 HOMOLOG"/>
    <property type="match status" value="1"/>
</dbReference>
<evidence type="ECO:0000259" key="8">
    <source>
        <dbReference type="Pfam" id="PF09811"/>
    </source>
</evidence>
<keyword evidence="10" id="KW-1185">Reference proteome</keyword>
<dbReference type="GO" id="GO:0005737">
    <property type="term" value="C:cytoplasm"/>
    <property type="evidence" value="ECO:0007669"/>
    <property type="project" value="UniProtKB-SubCell"/>
</dbReference>
<evidence type="ECO:0000313" key="9">
    <source>
        <dbReference type="EMBL" id="KAG1301688.1"/>
    </source>
</evidence>
<dbReference type="OrthoDB" id="20086at2759"/>
<protein>
    <recommendedName>
        <fullName evidence="5">Protein YAE1</fullName>
    </recommendedName>
    <alternativeName>
        <fullName evidence="4">Protein yae1</fullName>
    </alternativeName>
</protein>
<dbReference type="Pfam" id="PF09811">
    <property type="entry name" value="Yae1_N"/>
    <property type="match status" value="1"/>
</dbReference>
<dbReference type="AlphaFoldDB" id="A0A9P7BM93"/>
<evidence type="ECO:0000256" key="5">
    <source>
        <dbReference type="ARBA" id="ARBA00018400"/>
    </source>
</evidence>
<dbReference type="EMBL" id="JAANQT010002898">
    <property type="protein sequence ID" value="KAG1301688.1"/>
    <property type="molecule type" value="Genomic_DNA"/>
</dbReference>
<comment type="subcellular location">
    <subcellularLocation>
        <location evidence="2">Cytoplasm</location>
    </subcellularLocation>
    <subcellularLocation>
        <location evidence="1">Nucleus</location>
    </subcellularLocation>
</comment>
<evidence type="ECO:0000256" key="6">
    <source>
        <dbReference type="ARBA" id="ARBA00022490"/>
    </source>
</evidence>
<dbReference type="PANTHER" id="PTHR18829">
    <property type="entry name" value="PROTEIN YAE1 HOMOLOG"/>
    <property type="match status" value="1"/>
</dbReference>
<dbReference type="Proteomes" id="UP000716291">
    <property type="component" value="Unassembled WGS sequence"/>
</dbReference>
<evidence type="ECO:0000256" key="4">
    <source>
        <dbReference type="ARBA" id="ARBA00017286"/>
    </source>
</evidence>
<dbReference type="InterPro" id="IPR038881">
    <property type="entry name" value="Yae1-like"/>
</dbReference>
<evidence type="ECO:0000256" key="3">
    <source>
        <dbReference type="ARBA" id="ARBA00007096"/>
    </source>
</evidence>
<proteinExistence type="inferred from homology"/>
<reference evidence="9" key="1">
    <citation type="journal article" date="2020" name="Microb. Genom.">
        <title>Genetic diversity of clinical and environmental Mucorales isolates obtained from an investigation of mucormycosis cases among solid organ transplant recipients.</title>
        <authorList>
            <person name="Nguyen M.H."/>
            <person name="Kaul D."/>
            <person name="Muto C."/>
            <person name="Cheng S.J."/>
            <person name="Richter R.A."/>
            <person name="Bruno V.M."/>
            <person name="Liu G."/>
            <person name="Beyhan S."/>
            <person name="Sundermann A.J."/>
            <person name="Mounaud S."/>
            <person name="Pasculle A.W."/>
            <person name="Nierman W.C."/>
            <person name="Driscoll E."/>
            <person name="Cumbie R."/>
            <person name="Clancy C.J."/>
            <person name="Dupont C.L."/>
        </authorList>
    </citation>
    <scope>NUCLEOTIDE SEQUENCE</scope>
    <source>
        <strain evidence="9">GL11</strain>
    </source>
</reference>
<evidence type="ECO:0000256" key="7">
    <source>
        <dbReference type="ARBA" id="ARBA00023242"/>
    </source>
</evidence>
<keyword evidence="6" id="KW-0963">Cytoplasm</keyword>
<gene>
    <name evidence="9" type="ORF">G6F64_011582</name>
</gene>
<feature type="domain" description="Essential protein Yae1 N-terminal" evidence="8">
    <location>
        <begin position="41"/>
        <end position="79"/>
    </location>
</feature>
<comment type="caution">
    <text evidence="9">The sequence shown here is derived from an EMBL/GenBank/DDBJ whole genome shotgun (WGS) entry which is preliminary data.</text>
</comment>
<sequence length="160" mass="18464">MLDQGHNDDIWAESDEEHRDYEKNLAEKEWDRLQDDHGNSGYKEGIIEGKEVNMQRGFDEGYKEGLAIGKAVGKLRGLVSSRLVFYKHILKNEKAAKELESLFDEIDSIEVNHVFSTDYFRKGGPKDKASYVAPKDFVRDLKEKVDAQLEATSKRYSQQY</sequence>
<evidence type="ECO:0000313" key="10">
    <source>
        <dbReference type="Proteomes" id="UP000716291"/>
    </source>
</evidence>
<dbReference type="InterPro" id="IPR019191">
    <property type="entry name" value="Essential_protein_Yae1_N"/>
</dbReference>
<accession>A0A9P7BM93</accession>
<evidence type="ECO:0000256" key="2">
    <source>
        <dbReference type="ARBA" id="ARBA00004496"/>
    </source>
</evidence>
<name>A0A9P7BM93_RHIOR</name>
<evidence type="ECO:0000256" key="1">
    <source>
        <dbReference type="ARBA" id="ARBA00004123"/>
    </source>
</evidence>
<organism evidence="9 10">
    <name type="scientific">Rhizopus oryzae</name>
    <name type="common">Mucormycosis agent</name>
    <name type="synonym">Rhizopus arrhizus var. delemar</name>
    <dbReference type="NCBI Taxonomy" id="64495"/>
    <lineage>
        <taxon>Eukaryota</taxon>
        <taxon>Fungi</taxon>
        <taxon>Fungi incertae sedis</taxon>
        <taxon>Mucoromycota</taxon>
        <taxon>Mucoromycotina</taxon>
        <taxon>Mucoromycetes</taxon>
        <taxon>Mucorales</taxon>
        <taxon>Mucorineae</taxon>
        <taxon>Rhizopodaceae</taxon>
        <taxon>Rhizopus</taxon>
    </lineage>
</organism>